<dbReference type="EMBL" id="LCGH01000002">
    <property type="protein sequence ID" value="KKT11724.1"/>
    <property type="molecule type" value="Genomic_DNA"/>
</dbReference>
<dbReference type="Proteomes" id="UP000033907">
    <property type="component" value="Unassembled WGS sequence"/>
</dbReference>
<dbReference type="InterPro" id="IPR012902">
    <property type="entry name" value="N_methyl_site"/>
</dbReference>
<evidence type="ECO:0000313" key="2">
    <source>
        <dbReference type="EMBL" id="KKT11724.1"/>
    </source>
</evidence>
<keyword evidence="1" id="KW-1133">Transmembrane helix</keyword>
<sequence length="187" mass="20857">MKKFIKFILSQQGKQNKKNGFTLIETLVAVSIFTMSIMALLVVLTQGIANNNYAKKKILASYLAQEGIEYIRNMRDTYTLYTGVPGNSWNGFKAKLAPCNPGNGCRFDTVFPHVVVVCNDPNNCKLYESNGSYSTNPIGGADSGFVRKIWMTTVNVDEVKIFSDVSWTQGSGSYSITFSENLFNWIE</sequence>
<proteinExistence type="predicted"/>
<protein>
    <submittedName>
        <fullName evidence="2">Type 4 fimbrial biogenesis protein PilV</fullName>
    </submittedName>
</protein>
<comment type="caution">
    <text evidence="2">The sequence shown here is derived from an EMBL/GenBank/DDBJ whole genome shotgun (WGS) entry which is preliminary data.</text>
</comment>
<keyword evidence="1" id="KW-0472">Membrane</keyword>
<name>A0A0G1HLK8_9BACT</name>
<reference evidence="2 3" key="1">
    <citation type="journal article" date="2015" name="Nature">
        <title>rRNA introns, odd ribosomes, and small enigmatic genomes across a large radiation of phyla.</title>
        <authorList>
            <person name="Brown C.T."/>
            <person name="Hug L.A."/>
            <person name="Thomas B.C."/>
            <person name="Sharon I."/>
            <person name="Castelle C.J."/>
            <person name="Singh A."/>
            <person name="Wilkins M.J."/>
            <person name="Williams K.H."/>
            <person name="Banfield J.F."/>
        </authorList>
    </citation>
    <scope>NUCLEOTIDE SEQUENCE [LARGE SCALE GENOMIC DNA]</scope>
</reference>
<dbReference type="Pfam" id="PF07963">
    <property type="entry name" value="N_methyl"/>
    <property type="match status" value="1"/>
</dbReference>
<accession>A0A0G1HLK8</accession>
<evidence type="ECO:0000313" key="3">
    <source>
        <dbReference type="Proteomes" id="UP000033907"/>
    </source>
</evidence>
<keyword evidence="1" id="KW-0812">Transmembrane</keyword>
<gene>
    <name evidence="2" type="ORF">UV91_C0002G0018</name>
</gene>
<feature type="transmembrane region" description="Helical" evidence="1">
    <location>
        <begin position="21"/>
        <end position="44"/>
    </location>
</feature>
<organism evidence="2 3">
    <name type="scientific">Candidatus Nomurabacteria bacterium GW2011_GWF2_43_24</name>
    <dbReference type="NCBI Taxonomy" id="1618778"/>
    <lineage>
        <taxon>Bacteria</taxon>
        <taxon>Candidatus Nomuraibacteriota</taxon>
    </lineage>
</organism>
<dbReference type="AlphaFoldDB" id="A0A0G1HLK8"/>
<evidence type="ECO:0000256" key="1">
    <source>
        <dbReference type="SAM" id="Phobius"/>
    </source>
</evidence>